<reference evidence="4" key="1">
    <citation type="submission" date="2016-10" db="EMBL/GenBank/DDBJ databases">
        <authorList>
            <person name="Varghese N."/>
            <person name="Submissions S."/>
        </authorList>
    </citation>
    <scope>NUCLEOTIDE SEQUENCE [LARGE SCALE GENOMIC DNA]</scope>
    <source>
        <strain evidence="4">NLAE-zl-G277</strain>
    </source>
</reference>
<name>A0A1I0HJJ6_9FIRM</name>
<feature type="chain" id="PRO_5038485855" evidence="2">
    <location>
        <begin position="20"/>
        <end position="379"/>
    </location>
</feature>
<keyword evidence="4" id="KW-1185">Reference proteome</keyword>
<gene>
    <name evidence="3" type="ORF">SAMN05216313_11674</name>
</gene>
<dbReference type="AlphaFoldDB" id="A0A1I0HJJ6"/>
<dbReference type="Proteomes" id="UP000198508">
    <property type="component" value="Unassembled WGS sequence"/>
</dbReference>
<keyword evidence="1 2" id="KW-0732">Signal</keyword>
<evidence type="ECO:0000256" key="1">
    <source>
        <dbReference type="ARBA" id="ARBA00022729"/>
    </source>
</evidence>
<dbReference type="RefSeq" id="WP_207648757.1">
    <property type="nucleotide sequence ID" value="NZ_CAJJSN010000050.1"/>
</dbReference>
<dbReference type="GO" id="GO:0030288">
    <property type="term" value="C:outer membrane-bounded periplasmic space"/>
    <property type="evidence" value="ECO:0007669"/>
    <property type="project" value="TreeGrafter"/>
</dbReference>
<dbReference type="STRING" id="460384.SAMN05216313_11674"/>
<dbReference type="PANTHER" id="PTHR30006:SF2">
    <property type="entry name" value="ABC TRANSPORTER SUBSTRATE-BINDING PROTEIN"/>
    <property type="match status" value="1"/>
</dbReference>
<dbReference type="PANTHER" id="PTHR30006">
    <property type="entry name" value="THIAMINE-BINDING PERIPLASMIC PROTEIN-RELATED"/>
    <property type="match status" value="1"/>
</dbReference>
<dbReference type="SUPFAM" id="SSF53850">
    <property type="entry name" value="Periplasmic binding protein-like II"/>
    <property type="match status" value="1"/>
</dbReference>
<dbReference type="GO" id="GO:0030976">
    <property type="term" value="F:thiamine pyrophosphate binding"/>
    <property type="evidence" value="ECO:0007669"/>
    <property type="project" value="TreeGrafter"/>
</dbReference>
<dbReference type="CDD" id="cd13547">
    <property type="entry name" value="PBP2_Fbp_like_2"/>
    <property type="match status" value="1"/>
</dbReference>
<dbReference type="GO" id="GO:0015888">
    <property type="term" value="P:thiamine transport"/>
    <property type="evidence" value="ECO:0007669"/>
    <property type="project" value="TreeGrafter"/>
</dbReference>
<evidence type="ECO:0000313" key="3">
    <source>
        <dbReference type="EMBL" id="SET84081.1"/>
    </source>
</evidence>
<dbReference type="EMBL" id="FOIM01000016">
    <property type="protein sequence ID" value="SET84081.1"/>
    <property type="molecule type" value="Genomic_DNA"/>
</dbReference>
<organism evidence="3 4">
    <name type="scientific">Enterocloster lavalensis</name>
    <dbReference type="NCBI Taxonomy" id="460384"/>
    <lineage>
        <taxon>Bacteria</taxon>
        <taxon>Bacillati</taxon>
        <taxon>Bacillota</taxon>
        <taxon>Clostridia</taxon>
        <taxon>Lachnospirales</taxon>
        <taxon>Lachnospiraceae</taxon>
        <taxon>Enterocloster</taxon>
    </lineage>
</organism>
<dbReference type="Pfam" id="PF13343">
    <property type="entry name" value="SBP_bac_6"/>
    <property type="match status" value="1"/>
</dbReference>
<accession>A0A1I0HJJ6</accession>
<protein>
    <submittedName>
        <fullName evidence="3">Iron(III) transport system substrate-binding protein</fullName>
    </submittedName>
</protein>
<sequence>MKKRGLALLIGASMVIGMAGCSGGGSSQTAAPAPAQTSAAAAADTTAAAGGQEAPATEAAKDYKDMTGKVVIYTSMYEDIIEAMDNKLDEVFPNMDIEFFYGGTGTLQSKVAAEMDSGKLGCDILMVAEPSYALELKEANILHPYKFSETDKLLFDYDPDGYWYPVRMLNMVLAYNPEKYSKDSLPNSFKDFAYDPEMKGSLSMGNPLTSGTSYAAIVALLDKYGEEYYKALGDQGVAIESGSVALTKLETGECKEVMILEESVLKKREEEGSMLEVIYPTDGVISTPSPIMIIDDAHSANGNAAACEAVEEWFLSTEGQKYIVAGWMHSVRSDYPNAPYDAIPTSEIMSGVMPVDWVKCYTQREEIRTLFQENVTVPQ</sequence>
<feature type="signal peptide" evidence="2">
    <location>
        <begin position="1"/>
        <end position="19"/>
    </location>
</feature>
<dbReference type="Gene3D" id="3.40.190.10">
    <property type="entry name" value="Periplasmic binding protein-like II"/>
    <property type="match status" value="2"/>
</dbReference>
<evidence type="ECO:0000313" key="4">
    <source>
        <dbReference type="Proteomes" id="UP000198508"/>
    </source>
</evidence>
<dbReference type="PROSITE" id="PS51257">
    <property type="entry name" value="PROKAR_LIPOPROTEIN"/>
    <property type="match status" value="1"/>
</dbReference>
<dbReference type="GO" id="GO:0030975">
    <property type="term" value="F:thiamine binding"/>
    <property type="evidence" value="ECO:0007669"/>
    <property type="project" value="TreeGrafter"/>
</dbReference>
<evidence type="ECO:0000256" key="2">
    <source>
        <dbReference type="SAM" id="SignalP"/>
    </source>
</evidence>
<proteinExistence type="predicted"/>